<evidence type="ECO:0000313" key="3">
    <source>
        <dbReference type="EMBL" id="KAK1367178.1"/>
    </source>
</evidence>
<dbReference type="InterPro" id="IPR050796">
    <property type="entry name" value="SCF_F-box_component"/>
</dbReference>
<sequence length="812" mass="92425">MMSKLISCHSDANTSSSPSRNGIQSQMLRVPPYLTEHLVSEILSRLPVKALLQYRCVSKPWCSLIDSPRFVKAQLKRSIECNTNTGLVIRGDNFHLVDFDSLEHTTPVEIDEPLKTRLYGCSIVSTIDGLHCLFNPKPDIFIWNPATRKCRHLPTLPADFNRPFGFGGSSLCGFGYDAANDDYKVMRIQTNDSGLEGSKVIVYGLKTHSWKRLKNIPYQFQYFGVWGMFMGGSLHWITIKSQGCPSILAVDLGVENHRELPLPKLRTKNVNQLGIITFEKSLCILEYLLSVRMNVWVMKDYGVGNSWCKLFSVEQQKVIGSFGTITPLAYSKNRQDVLCEVDNEKVMWYNPKRKKARTANIANLPSIFDLEFYTESLVPLDYNMSSVGKQLLKQPQEKKVQQQKKNKDERNGPQSQMLRVPPYLTEHLVSEILSRLPVKALLQYRCVSKPWCSLIDSPRFVKAQLKRSIECDTNTGLVIRGDNFHLVDFDSLEHTTPVEIDEPLKTSLYGCSIVSSINGLHCLFNPKPDIFIWNPATRKYRHLPTLPADFNRPFGFGGSSLCGFGYDAANDDYKVMRIQTDDSGSAGSKVIVYGLKTHSWKRFKNIPYKFQHFGVWGMFMGGSLHWITIKGQGCPSILAVTLGLENHRELPLPKLQTKNVNQLSIITFEKSLCILEYLLSVRMNVWVMKDYGVGNSWCKLFSVEQRKVMGSFVTITPLAYSKSRKDVLLEVDNKKVLWYNPIRKKARTAKIANLPSIFDLEVYTESLVPLDYNTSSDGKQLQKQPQQKKLQQQKKKKDEGDKFLSKGFKLVL</sequence>
<feature type="compositionally biased region" description="Low complexity" evidence="1">
    <location>
        <begin position="779"/>
        <end position="790"/>
    </location>
</feature>
<dbReference type="InterPro" id="IPR036047">
    <property type="entry name" value="F-box-like_dom_sf"/>
</dbReference>
<dbReference type="PANTHER" id="PTHR31672:SF13">
    <property type="entry name" value="F-BOX PROTEIN CPR30-LIKE"/>
    <property type="match status" value="1"/>
</dbReference>
<dbReference type="SMART" id="SM00256">
    <property type="entry name" value="FBOX"/>
    <property type="match status" value="2"/>
</dbReference>
<keyword evidence="4" id="KW-1185">Reference proteome</keyword>
<evidence type="ECO:0000256" key="1">
    <source>
        <dbReference type="SAM" id="MobiDB-lite"/>
    </source>
</evidence>
<dbReference type="InterPro" id="IPR001810">
    <property type="entry name" value="F-box_dom"/>
</dbReference>
<evidence type="ECO:0000259" key="2">
    <source>
        <dbReference type="SMART" id="SM00256"/>
    </source>
</evidence>
<dbReference type="InterPro" id="IPR006527">
    <property type="entry name" value="F-box-assoc_dom_typ1"/>
</dbReference>
<dbReference type="SUPFAM" id="SSF50965">
    <property type="entry name" value="Galactose oxidase, central domain"/>
    <property type="match status" value="1"/>
</dbReference>
<dbReference type="Pfam" id="PF07734">
    <property type="entry name" value="FBA_1"/>
    <property type="match status" value="2"/>
</dbReference>
<feature type="compositionally biased region" description="Polar residues" evidence="1">
    <location>
        <begin position="10"/>
        <end position="23"/>
    </location>
</feature>
<dbReference type="SUPFAM" id="SSF81383">
    <property type="entry name" value="F-box domain"/>
    <property type="match status" value="2"/>
</dbReference>
<dbReference type="NCBIfam" id="TIGR01640">
    <property type="entry name" value="F_box_assoc_1"/>
    <property type="match status" value="2"/>
</dbReference>
<evidence type="ECO:0000313" key="4">
    <source>
        <dbReference type="Proteomes" id="UP001237642"/>
    </source>
</evidence>
<reference evidence="3" key="1">
    <citation type="submission" date="2023-02" db="EMBL/GenBank/DDBJ databases">
        <title>Genome of toxic invasive species Heracleum sosnowskyi carries increased number of genes despite the absence of recent whole-genome duplications.</title>
        <authorList>
            <person name="Schelkunov M."/>
            <person name="Shtratnikova V."/>
            <person name="Makarenko M."/>
            <person name="Klepikova A."/>
            <person name="Omelchenko D."/>
            <person name="Novikova G."/>
            <person name="Obukhova E."/>
            <person name="Bogdanov V."/>
            <person name="Penin A."/>
            <person name="Logacheva M."/>
        </authorList>
    </citation>
    <scope>NUCLEOTIDE SEQUENCE</scope>
    <source>
        <strain evidence="3">Hsosn_3</strain>
        <tissue evidence="3">Leaf</tissue>
    </source>
</reference>
<name>A0AAD8HI97_9APIA</name>
<feature type="domain" description="F-box" evidence="2">
    <location>
        <begin position="424"/>
        <end position="464"/>
    </location>
</feature>
<gene>
    <name evidence="3" type="ORF">POM88_042739</name>
</gene>
<reference evidence="3" key="2">
    <citation type="submission" date="2023-05" db="EMBL/GenBank/DDBJ databases">
        <authorList>
            <person name="Schelkunov M.I."/>
        </authorList>
    </citation>
    <scope>NUCLEOTIDE SEQUENCE</scope>
    <source>
        <strain evidence="3">Hsosn_3</strain>
        <tissue evidence="3">Leaf</tissue>
    </source>
</reference>
<dbReference type="AlphaFoldDB" id="A0AAD8HI97"/>
<comment type="caution">
    <text evidence="3">The sequence shown here is derived from an EMBL/GenBank/DDBJ whole genome shotgun (WGS) entry which is preliminary data.</text>
</comment>
<dbReference type="InterPro" id="IPR011043">
    <property type="entry name" value="Gal_Oxase/kelch_b-propeller"/>
</dbReference>
<dbReference type="EMBL" id="JAUIZM010000009">
    <property type="protein sequence ID" value="KAK1367178.1"/>
    <property type="molecule type" value="Genomic_DNA"/>
</dbReference>
<feature type="compositionally biased region" description="Basic and acidic residues" evidence="1">
    <location>
        <begin position="395"/>
        <end position="411"/>
    </location>
</feature>
<protein>
    <recommendedName>
        <fullName evidence="2">F-box domain-containing protein</fullName>
    </recommendedName>
</protein>
<proteinExistence type="predicted"/>
<dbReference type="Pfam" id="PF00646">
    <property type="entry name" value="F-box"/>
    <property type="match status" value="2"/>
</dbReference>
<dbReference type="CDD" id="cd22157">
    <property type="entry name" value="F-box_AtFBW1-like"/>
    <property type="match status" value="2"/>
</dbReference>
<feature type="region of interest" description="Disordered" evidence="1">
    <location>
        <begin position="1"/>
        <end position="23"/>
    </location>
</feature>
<dbReference type="InterPro" id="IPR017451">
    <property type="entry name" value="F-box-assoc_interact_dom"/>
</dbReference>
<organism evidence="3 4">
    <name type="scientific">Heracleum sosnowskyi</name>
    <dbReference type="NCBI Taxonomy" id="360622"/>
    <lineage>
        <taxon>Eukaryota</taxon>
        <taxon>Viridiplantae</taxon>
        <taxon>Streptophyta</taxon>
        <taxon>Embryophyta</taxon>
        <taxon>Tracheophyta</taxon>
        <taxon>Spermatophyta</taxon>
        <taxon>Magnoliopsida</taxon>
        <taxon>eudicotyledons</taxon>
        <taxon>Gunneridae</taxon>
        <taxon>Pentapetalae</taxon>
        <taxon>asterids</taxon>
        <taxon>campanulids</taxon>
        <taxon>Apiales</taxon>
        <taxon>Apiaceae</taxon>
        <taxon>Apioideae</taxon>
        <taxon>apioid superclade</taxon>
        <taxon>Tordylieae</taxon>
        <taxon>Tordyliinae</taxon>
        <taxon>Heracleum</taxon>
    </lineage>
</organism>
<feature type="region of interest" description="Disordered" evidence="1">
    <location>
        <begin position="393"/>
        <end position="416"/>
    </location>
</feature>
<dbReference type="Gene3D" id="1.20.1280.50">
    <property type="match status" value="2"/>
</dbReference>
<feature type="region of interest" description="Disordered" evidence="1">
    <location>
        <begin position="775"/>
        <end position="801"/>
    </location>
</feature>
<dbReference type="PANTHER" id="PTHR31672">
    <property type="entry name" value="BNACNNG10540D PROTEIN"/>
    <property type="match status" value="1"/>
</dbReference>
<dbReference type="Proteomes" id="UP001237642">
    <property type="component" value="Unassembled WGS sequence"/>
</dbReference>
<accession>A0AAD8HI97</accession>
<feature type="domain" description="F-box" evidence="2">
    <location>
        <begin position="34"/>
        <end position="74"/>
    </location>
</feature>